<evidence type="ECO:0000313" key="1">
    <source>
        <dbReference type="EMBL" id="SHI80119.1"/>
    </source>
</evidence>
<reference evidence="1 2" key="1">
    <citation type="submission" date="2016-11" db="EMBL/GenBank/DDBJ databases">
        <authorList>
            <person name="Jaros S."/>
            <person name="Januszkiewicz K."/>
            <person name="Wedrychowicz H."/>
        </authorList>
    </citation>
    <scope>NUCLEOTIDE SEQUENCE [LARGE SCALE GENOMIC DNA]</scope>
    <source>
        <strain evidence="1 2">DSM 100565</strain>
    </source>
</reference>
<gene>
    <name evidence="1" type="ORF">SAMN05444417_1783</name>
</gene>
<dbReference type="InterPro" id="IPR009267">
    <property type="entry name" value="NTP_transf_6"/>
</dbReference>
<proteinExistence type="predicted"/>
<dbReference type="AlphaFoldDB" id="A0A1M6E410"/>
<organism evidence="1 2">
    <name type="scientific">Wenxinia saemankumensis</name>
    <dbReference type="NCBI Taxonomy" id="1447782"/>
    <lineage>
        <taxon>Bacteria</taxon>
        <taxon>Pseudomonadati</taxon>
        <taxon>Pseudomonadota</taxon>
        <taxon>Alphaproteobacteria</taxon>
        <taxon>Rhodobacterales</taxon>
        <taxon>Roseobacteraceae</taxon>
        <taxon>Wenxinia</taxon>
    </lineage>
</organism>
<dbReference type="Pfam" id="PF06042">
    <property type="entry name" value="NTP_transf_6"/>
    <property type="match status" value="1"/>
</dbReference>
<evidence type="ECO:0008006" key="3">
    <source>
        <dbReference type="Google" id="ProtNLM"/>
    </source>
</evidence>
<dbReference type="PANTHER" id="PTHR39166:SF1">
    <property type="entry name" value="BLL1166 PROTEIN"/>
    <property type="match status" value="1"/>
</dbReference>
<dbReference type="PANTHER" id="PTHR39166">
    <property type="entry name" value="BLL1166 PROTEIN"/>
    <property type="match status" value="1"/>
</dbReference>
<dbReference type="Proteomes" id="UP000184292">
    <property type="component" value="Unassembled WGS sequence"/>
</dbReference>
<dbReference type="OrthoDB" id="9805247at2"/>
<dbReference type="EMBL" id="FQYO01000003">
    <property type="protein sequence ID" value="SHI80119.1"/>
    <property type="molecule type" value="Genomic_DNA"/>
</dbReference>
<dbReference type="STRING" id="1447782.SAMN05444417_1783"/>
<accession>A0A1M6E410</accession>
<evidence type="ECO:0000313" key="2">
    <source>
        <dbReference type="Proteomes" id="UP000184292"/>
    </source>
</evidence>
<name>A0A1M6E410_9RHOB</name>
<sequence>MSHLRHSGTGGAAQRAALEGIVRASPVLMRVLSAIRETGLPDGWLVSGAVYQQVWNHLAGRPDLHGVRDIDVFCFDPDTSWDAEDARQRALAARLPPDPPVELRNQARVHLWYEARFGAPYPPLGSAREGIDNFALRTHAVGIRLAASGLEIHAPYGLEPIFAFRLVPNPLRASRATHEEKARRQKAIWPELTVEPWPQDAPEA</sequence>
<dbReference type="RefSeq" id="WP_073328634.1">
    <property type="nucleotide sequence ID" value="NZ_FQYO01000003.1"/>
</dbReference>
<keyword evidence="2" id="KW-1185">Reference proteome</keyword>
<protein>
    <recommendedName>
        <fullName evidence="3">Nucleotidyltransferase family protein</fullName>
    </recommendedName>
</protein>